<organism evidence="1 2">
    <name type="scientific">Shewanella jiangmenensis</name>
    <dbReference type="NCBI Taxonomy" id="2837387"/>
    <lineage>
        <taxon>Bacteria</taxon>
        <taxon>Pseudomonadati</taxon>
        <taxon>Pseudomonadota</taxon>
        <taxon>Gammaproteobacteria</taxon>
        <taxon>Alteromonadales</taxon>
        <taxon>Shewanellaceae</taxon>
        <taxon>Shewanella</taxon>
    </lineage>
</organism>
<reference evidence="1 2" key="1">
    <citation type="submission" date="2021-05" db="EMBL/GenBank/DDBJ databases">
        <title>Shewanella sp. JM162201.</title>
        <authorList>
            <person name="Xu S."/>
            <person name="Li A."/>
        </authorList>
    </citation>
    <scope>NUCLEOTIDE SEQUENCE [LARGE SCALE GENOMIC DNA]</scope>
    <source>
        <strain evidence="1 2">JM162201</strain>
    </source>
</reference>
<proteinExistence type="predicted"/>
<sequence>MPFADWCHALAGNWQGSGARSGELPKAITTQAICSADGAQLIISVSQGVRYASSETWWFRRQGDKVMLTFFDGVTEDKGREFSLYRRGDSYSLLGEGVITDRPALIQLLFEPKDGGWQWLQQSQFLDDEVERYQLYRGMSLLPLNGGG</sequence>
<name>A0ABS5V457_9GAMM</name>
<comment type="caution">
    <text evidence="1">The sequence shown here is derived from an EMBL/GenBank/DDBJ whole genome shotgun (WGS) entry which is preliminary data.</text>
</comment>
<gene>
    <name evidence="1" type="ORF">KJI95_12000</name>
</gene>
<evidence type="ECO:0000313" key="2">
    <source>
        <dbReference type="Proteomes" id="UP001195903"/>
    </source>
</evidence>
<accession>A0ABS5V457</accession>
<dbReference type="EMBL" id="JAHEPS010000004">
    <property type="protein sequence ID" value="MBT1445244.1"/>
    <property type="molecule type" value="Genomic_DNA"/>
</dbReference>
<keyword evidence="2" id="KW-1185">Reference proteome</keyword>
<protein>
    <recommendedName>
        <fullName evidence="3">DUF1579 domain-containing protein</fullName>
    </recommendedName>
</protein>
<dbReference type="Proteomes" id="UP001195903">
    <property type="component" value="Unassembled WGS sequence"/>
</dbReference>
<evidence type="ECO:0000313" key="1">
    <source>
        <dbReference type="EMBL" id="MBT1445244.1"/>
    </source>
</evidence>
<evidence type="ECO:0008006" key="3">
    <source>
        <dbReference type="Google" id="ProtNLM"/>
    </source>
</evidence>